<evidence type="ECO:0000313" key="7">
    <source>
        <dbReference type="Proteomes" id="UP000032534"/>
    </source>
</evidence>
<evidence type="ECO:0000256" key="4">
    <source>
        <dbReference type="ARBA" id="ARBA00022898"/>
    </source>
</evidence>
<dbReference type="Proteomes" id="UP000032534">
    <property type="component" value="Unassembled WGS sequence"/>
</dbReference>
<dbReference type="EMBL" id="JTHP01000039">
    <property type="protein sequence ID" value="KJD44235.1"/>
    <property type="molecule type" value="Genomic_DNA"/>
</dbReference>
<dbReference type="Gene3D" id="3.40.640.10">
    <property type="entry name" value="Type I PLP-dependent aspartate aminotransferase-like (Major domain)"/>
    <property type="match status" value="1"/>
</dbReference>
<keyword evidence="7" id="KW-1185">Reference proteome</keyword>
<dbReference type="InterPro" id="IPR015424">
    <property type="entry name" value="PyrdxlP-dep_Trfase"/>
</dbReference>
<evidence type="ECO:0000259" key="5">
    <source>
        <dbReference type="Pfam" id="PF00155"/>
    </source>
</evidence>
<dbReference type="InterPro" id="IPR015422">
    <property type="entry name" value="PyrdxlP-dep_Trfase_small"/>
</dbReference>
<sequence>MQYSFASRTAAMLASPVRHIRENARRHSFISLAEELPAQELFPVKLLEEAAHDVFGSGPDALQYGEPEGYFPLRAWLAGEWEQRKGVRVPPGQILLTTGSQQAIDLIVRLMVDERDPVLVENPTSPGCLQVLSMQGAQIVPVESDGEGVLPDQLEALIVHHHPKLFFATPTFTNPTGSLWSAARRQEILELCRLHQVLIVEDDSYGELHFKQKNESGDKSPHGQSRKFAEAYPSLFALDHAGQGGQVLYIGSFNKTVAPALRTGWAAGPAPLIEGMYALKQLADMQSSTMNQRLLFQLLTSSRFQWHEHLAMLNKEYSTRLQLILELLKRPFWKDVTYHIPSGGMYVWVRLPDGLDSALLLKAALPKGVAFMPGELCAVGSEGASHIRLNFSHPGREQLLMGMNLIGETISEFTARS</sequence>
<dbReference type="RefSeq" id="WP_044647443.1">
    <property type="nucleotide sequence ID" value="NZ_JTHP01000039.1"/>
</dbReference>
<protein>
    <submittedName>
        <fullName evidence="6">Transcriptional regulator</fullName>
    </submittedName>
</protein>
<dbReference type="Gene3D" id="3.90.1150.10">
    <property type="entry name" value="Aspartate Aminotransferase, domain 1"/>
    <property type="match status" value="1"/>
</dbReference>
<keyword evidence="2" id="KW-0032">Aminotransferase</keyword>
<comment type="cofactor">
    <cofactor evidence="1">
        <name>pyridoxal 5'-phosphate</name>
        <dbReference type="ChEBI" id="CHEBI:597326"/>
    </cofactor>
</comment>
<dbReference type="PANTHER" id="PTHR42790">
    <property type="entry name" value="AMINOTRANSFERASE"/>
    <property type="match status" value="1"/>
</dbReference>
<dbReference type="PANTHER" id="PTHR42790:SF19">
    <property type="entry name" value="KYNURENINE_ALPHA-AMINOADIPATE AMINOTRANSFERASE, MITOCHONDRIAL"/>
    <property type="match status" value="1"/>
</dbReference>
<gene>
    <name evidence="6" type="ORF">QD47_18090</name>
</gene>
<evidence type="ECO:0000256" key="1">
    <source>
        <dbReference type="ARBA" id="ARBA00001933"/>
    </source>
</evidence>
<organism evidence="6 7">
    <name type="scientific">Paenibacillus terrae</name>
    <dbReference type="NCBI Taxonomy" id="159743"/>
    <lineage>
        <taxon>Bacteria</taxon>
        <taxon>Bacillati</taxon>
        <taxon>Bacillota</taxon>
        <taxon>Bacilli</taxon>
        <taxon>Bacillales</taxon>
        <taxon>Paenibacillaceae</taxon>
        <taxon>Paenibacillus</taxon>
    </lineage>
</organism>
<evidence type="ECO:0000313" key="6">
    <source>
        <dbReference type="EMBL" id="KJD44235.1"/>
    </source>
</evidence>
<dbReference type="InterPro" id="IPR050859">
    <property type="entry name" value="Class-I_PLP-dep_aminotransf"/>
</dbReference>
<keyword evidence="3" id="KW-0808">Transferase</keyword>
<dbReference type="SUPFAM" id="SSF53383">
    <property type="entry name" value="PLP-dependent transferases"/>
    <property type="match status" value="1"/>
</dbReference>
<name>A0A0D7WYJ5_9BACL</name>
<dbReference type="InterPro" id="IPR015421">
    <property type="entry name" value="PyrdxlP-dep_Trfase_major"/>
</dbReference>
<dbReference type="OrthoDB" id="9802601at2"/>
<keyword evidence="4" id="KW-0663">Pyridoxal phosphate</keyword>
<reference evidence="6 7" key="1">
    <citation type="submission" date="2014-11" db="EMBL/GenBank/DDBJ databases">
        <title>Draft Genome Sequences of Paenibacillus polymyxa NRRL B-30509 and Paenibacillus terrae NRRL B-30644, Strains from a Poultry Environment that Produce Tridecaptin A and Paenicidins.</title>
        <authorList>
            <person name="van Belkum M.J."/>
            <person name="Lohans C.T."/>
            <person name="Vederas J.C."/>
        </authorList>
    </citation>
    <scope>NUCLEOTIDE SEQUENCE [LARGE SCALE GENOMIC DNA]</scope>
    <source>
        <strain evidence="6 7">NRRL B-30644</strain>
    </source>
</reference>
<comment type="caution">
    <text evidence="6">The sequence shown here is derived from an EMBL/GenBank/DDBJ whole genome shotgun (WGS) entry which is preliminary data.</text>
</comment>
<dbReference type="Pfam" id="PF00155">
    <property type="entry name" value="Aminotran_1_2"/>
    <property type="match status" value="1"/>
</dbReference>
<dbReference type="InterPro" id="IPR004839">
    <property type="entry name" value="Aminotransferase_I/II_large"/>
</dbReference>
<feature type="domain" description="Aminotransferase class I/classII large" evidence="5">
    <location>
        <begin position="46"/>
        <end position="393"/>
    </location>
</feature>
<dbReference type="GO" id="GO:0030170">
    <property type="term" value="F:pyridoxal phosphate binding"/>
    <property type="evidence" value="ECO:0007669"/>
    <property type="project" value="InterPro"/>
</dbReference>
<dbReference type="AlphaFoldDB" id="A0A0D7WYJ5"/>
<evidence type="ECO:0000256" key="3">
    <source>
        <dbReference type="ARBA" id="ARBA00022679"/>
    </source>
</evidence>
<dbReference type="CDD" id="cd00609">
    <property type="entry name" value="AAT_like"/>
    <property type="match status" value="1"/>
</dbReference>
<dbReference type="PATRIC" id="fig|159743.3.peg.4025"/>
<accession>A0A0D7WYJ5</accession>
<evidence type="ECO:0000256" key="2">
    <source>
        <dbReference type="ARBA" id="ARBA00022576"/>
    </source>
</evidence>
<dbReference type="GO" id="GO:1901605">
    <property type="term" value="P:alpha-amino acid metabolic process"/>
    <property type="evidence" value="ECO:0007669"/>
    <property type="project" value="TreeGrafter"/>
</dbReference>
<dbReference type="GO" id="GO:0008483">
    <property type="term" value="F:transaminase activity"/>
    <property type="evidence" value="ECO:0007669"/>
    <property type="project" value="UniProtKB-KW"/>
</dbReference>
<proteinExistence type="predicted"/>